<accession>A0A2M7XED8</accession>
<dbReference type="Proteomes" id="UP000231263">
    <property type="component" value="Unassembled WGS sequence"/>
</dbReference>
<gene>
    <name evidence="2" type="ORF">CO173_03375</name>
</gene>
<dbReference type="EMBL" id="PFWT01000013">
    <property type="protein sequence ID" value="PJA46234.1"/>
    <property type="molecule type" value="Genomic_DNA"/>
</dbReference>
<dbReference type="AlphaFoldDB" id="A0A2M7XED8"/>
<keyword evidence="1" id="KW-0812">Transmembrane</keyword>
<reference evidence="3" key="1">
    <citation type="submission" date="2017-09" db="EMBL/GenBank/DDBJ databases">
        <title>Depth-based differentiation of microbial function through sediment-hosted aquifers and enrichment of novel symbionts in the deep terrestrial subsurface.</title>
        <authorList>
            <person name="Probst A.J."/>
            <person name="Ladd B."/>
            <person name="Jarett J.K."/>
            <person name="Geller-Mcgrath D.E."/>
            <person name="Sieber C.M.K."/>
            <person name="Emerson J.B."/>
            <person name="Anantharaman K."/>
            <person name="Thomas B.C."/>
            <person name="Malmstrom R."/>
            <person name="Stieglmeier M."/>
            <person name="Klingl A."/>
            <person name="Woyke T."/>
            <person name="Ryan C.M."/>
            <person name="Banfield J.F."/>
        </authorList>
    </citation>
    <scope>NUCLEOTIDE SEQUENCE [LARGE SCALE GENOMIC DNA]</scope>
</reference>
<evidence type="ECO:0000313" key="2">
    <source>
        <dbReference type="EMBL" id="PJA46234.1"/>
    </source>
</evidence>
<comment type="caution">
    <text evidence="2">The sequence shown here is derived from an EMBL/GenBank/DDBJ whole genome shotgun (WGS) entry which is preliminary data.</text>
</comment>
<name>A0A2M7XED8_9BACT</name>
<sequence>MSLIFRAIFSSIVGATLALSVLGISAVMHPQYASAQSATEESIFPAETSIKNLDQAEVTKKIFYTILGFLGLLSLVTLLLGGVKWMTAGGNDDAYSEAQKLFISGLIGFLLILSTWAIVVYVLKSLSAPNL</sequence>
<dbReference type="Pfam" id="PF18895">
    <property type="entry name" value="T4SS_pilin"/>
    <property type="match status" value="1"/>
</dbReference>
<protein>
    <submittedName>
        <fullName evidence="2">Uncharacterized protein</fullName>
    </submittedName>
</protein>
<evidence type="ECO:0000256" key="1">
    <source>
        <dbReference type="SAM" id="Phobius"/>
    </source>
</evidence>
<keyword evidence="1" id="KW-1133">Transmembrane helix</keyword>
<dbReference type="InterPro" id="IPR043993">
    <property type="entry name" value="T4SS_pilin"/>
</dbReference>
<organism evidence="2 3">
    <name type="scientific">Candidatus Uhrbacteria bacterium CG_4_9_14_3_um_filter_41_35</name>
    <dbReference type="NCBI Taxonomy" id="1975034"/>
    <lineage>
        <taxon>Bacteria</taxon>
        <taxon>Candidatus Uhriibacteriota</taxon>
    </lineage>
</organism>
<keyword evidence="1" id="KW-0472">Membrane</keyword>
<feature type="transmembrane region" description="Helical" evidence="1">
    <location>
        <begin position="101"/>
        <end position="123"/>
    </location>
</feature>
<evidence type="ECO:0000313" key="3">
    <source>
        <dbReference type="Proteomes" id="UP000231263"/>
    </source>
</evidence>
<proteinExistence type="predicted"/>
<feature type="transmembrane region" description="Helical" evidence="1">
    <location>
        <begin position="62"/>
        <end position="80"/>
    </location>
</feature>